<sequence length="74" mass="7777">MLTIVNTRADITAVGAPVCSVPTTSPSFGTKARLRLGRSSAVTPRRPCGNSTSLFPSLSDIDATAPCRRQQRGC</sequence>
<name>A0A9P3FZ35_9APHY</name>
<gene>
    <name evidence="1" type="ORF">PsYK624_019760</name>
</gene>
<dbReference type="AlphaFoldDB" id="A0A9P3FZ35"/>
<evidence type="ECO:0000313" key="1">
    <source>
        <dbReference type="EMBL" id="GJE85897.1"/>
    </source>
</evidence>
<protein>
    <submittedName>
        <fullName evidence="1">Uncharacterized protein</fullName>
    </submittedName>
</protein>
<dbReference type="Proteomes" id="UP000703269">
    <property type="component" value="Unassembled WGS sequence"/>
</dbReference>
<keyword evidence="2" id="KW-1185">Reference proteome</keyword>
<accession>A0A9P3FZ35</accession>
<evidence type="ECO:0000313" key="2">
    <source>
        <dbReference type="Proteomes" id="UP000703269"/>
    </source>
</evidence>
<reference evidence="1 2" key="1">
    <citation type="submission" date="2021-08" db="EMBL/GenBank/DDBJ databases">
        <title>Draft Genome Sequence of Phanerochaete sordida strain YK-624.</title>
        <authorList>
            <person name="Mori T."/>
            <person name="Dohra H."/>
            <person name="Suzuki T."/>
            <person name="Kawagishi H."/>
            <person name="Hirai H."/>
        </authorList>
    </citation>
    <scope>NUCLEOTIDE SEQUENCE [LARGE SCALE GENOMIC DNA]</scope>
    <source>
        <strain evidence="1 2">YK-624</strain>
    </source>
</reference>
<dbReference type="EMBL" id="BPQB01000003">
    <property type="protein sequence ID" value="GJE85897.1"/>
    <property type="molecule type" value="Genomic_DNA"/>
</dbReference>
<organism evidence="1 2">
    <name type="scientific">Phanerochaete sordida</name>
    <dbReference type="NCBI Taxonomy" id="48140"/>
    <lineage>
        <taxon>Eukaryota</taxon>
        <taxon>Fungi</taxon>
        <taxon>Dikarya</taxon>
        <taxon>Basidiomycota</taxon>
        <taxon>Agaricomycotina</taxon>
        <taxon>Agaricomycetes</taxon>
        <taxon>Polyporales</taxon>
        <taxon>Phanerochaetaceae</taxon>
        <taxon>Phanerochaete</taxon>
    </lineage>
</organism>
<comment type="caution">
    <text evidence="1">The sequence shown here is derived from an EMBL/GenBank/DDBJ whole genome shotgun (WGS) entry which is preliminary data.</text>
</comment>
<proteinExistence type="predicted"/>